<feature type="domain" description="Polymerase/histidinol phosphatase N-terminal" evidence="1">
    <location>
        <begin position="3"/>
        <end position="68"/>
    </location>
</feature>
<dbReference type="EMBL" id="SLUN01000001">
    <property type="protein sequence ID" value="TCL77026.1"/>
    <property type="molecule type" value="Genomic_DNA"/>
</dbReference>
<comment type="caution">
    <text evidence="2">The sequence shown here is derived from an EMBL/GenBank/DDBJ whole genome shotgun (WGS) entry which is preliminary data.</text>
</comment>
<dbReference type="SUPFAM" id="SSF89550">
    <property type="entry name" value="PHP domain-like"/>
    <property type="match status" value="1"/>
</dbReference>
<dbReference type="GO" id="GO:0035312">
    <property type="term" value="F:5'-3' DNA exonuclease activity"/>
    <property type="evidence" value="ECO:0007669"/>
    <property type="project" value="TreeGrafter"/>
</dbReference>
<keyword evidence="3" id="KW-1185">Reference proteome</keyword>
<sequence>MTGDLHCHSLCSDGSLSVADILAYAQRIGLDYVAITDHDTLAGVERARVIGQALGVGVIPGVEISCRDDQRDRPVHMLCYFPRDPVTLQAFLDRTLRSRAATKRQMIAKIMARYPVTLEHIERYSSQSQSIYESHIMQALADLGYTNVAIGPLMEELISSRGSCYVPNRYPDVREVARLIRQVGGIAVMAHPGQFDSADLLEELAAAKMVRGVEYNHPRNDAATRARIGAIAERYRLIATGGSDFHGPYAKVPHPLGSFTCSGPAIAGLIALSR</sequence>
<name>A0A4R1SBU1_HYDET</name>
<dbReference type="RefSeq" id="WP_132012412.1">
    <property type="nucleotide sequence ID" value="NZ_SLUN01000001.1"/>
</dbReference>
<evidence type="ECO:0000259" key="1">
    <source>
        <dbReference type="SMART" id="SM00481"/>
    </source>
</evidence>
<dbReference type="AlphaFoldDB" id="A0A4R1SBU1"/>
<dbReference type="GO" id="GO:0004534">
    <property type="term" value="F:5'-3' RNA exonuclease activity"/>
    <property type="evidence" value="ECO:0007669"/>
    <property type="project" value="TreeGrafter"/>
</dbReference>
<evidence type="ECO:0000313" key="2">
    <source>
        <dbReference type="EMBL" id="TCL77026.1"/>
    </source>
</evidence>
<dbReference type="InterPro" id="IPR003141">
    <property type="entry name" value="Pol/His_phosphatase_N"/>
</dbReference>
<dbReference type="InterPro" id="IPR004013">
    <property type="entry name" value="PHP_dom"/>
</dbReference>
<protein>
    <recommendedName>
        <fullName evidence="1">Polymerase/histidinol phosphatase N-terminal domain-containing protein</fullName>
    </recommendedName>
</protein>
<proteinExistence type="predicted"/>
<dbReference type="PANTHER" id="PTHR42924">
    <property type="entry name" value="EXONUCLEASE"/>
    <property type="match status" value="1"/>
</dbReference>
<dbReference type="Gene3D" id="3.20.20.140">
    <property type="entry name" value="Metal-dependent hydrolases"/>
    <property type="match status" value="1"/>
</dbReference>
<dbReference type="CDD" id="cd07438">
    <property type="entry name" value="PHP_HisPPase_AMP"/>
    <property type="match status" value="1"/>
</dbReference>
<dbReference type="PANTHER" id="PTHR42924:SF3">
    <property type="entry name" value="POLYMERASE_HISTIDINOL PHOSPHATASE N-TERMINAL DOMAIN-CONTAINING PROTEIN"/>
    <property type="match status" value="1"/>
</dbReference>
<dbReference type="InterPro" id="IPR052018">
    <property type="entry name" value="PHP_domain"/>
</dbReference>
<dbReference type="SMART" id="SM00481">
    <property type="entry name" value="POLIIIAc"/>
    <property type="match status" value="1"/>
</dbReference>
<dbReference type="InterPro" id="IPR016195">
    <property type="entry name" value="Pol/histidinol_Pase-like"/>
</dbReference>
<evidence type="ECO:0000313" key="3">
    <source>
        <dbReference type="Proteomes" id="UP000295008"/>
    </source>
</evidence>
<accession>A0A4R1SBU1</accession>
<reference evidence="2 3" key="1">
    <citation type="submission" date="2019-03" db="EMBL/GenBank/DDBJ databases">
        <title>Genomic Encyclopedia of Type Strains, Phase IV (KMG-IV): sequencing the most valuable type-strain genomes for metagenomic binning, comparative biology and taxonomic classification.</title>
        <authorList>
            <person name="Goeker M."/>
        </authorList>
    </citation>
    <scope>NUCLEOTIDE SEQUENCE [LARGE SCALE GENOMIC DNA]</scope>
    <source>
        <strain evidence="2 3">LX-B</strain>
    </source>
</reference>
<dbReference type="OrthoDB" id="9804333at2"/>
<gene>
    <name evidence="2" type="ORF">EDC14_1001311</name>
</gene>
<dbReference type="Proteomes" id="UP000295008">
    <property type="component" value="Unassembled WGS sequence"/>
</dbReference>
<organism evidence="2 3">
    <name type="scientific">Hydrogenispora ethanolica</name>
    <dbReference type="NCBI Taxonomy" id="1082276"/>
    <lineage>
        <taxon>Bacteria</taxon>
        <taxon>Bacillati</taxon>
        <taxon>Bacillota</taxon>
        <taxon>Hydrogenispora</taxon>
    </lineage>
</organism>
<dbReference type="Gene3D" id="1.10.150.650">
    <property type="match status" value="1"/>
</dbReference>
<dbReference type="Pfam" id="PF02811">
    <property type="entry name" value="PHP"/>
    <property type="match status" value="1"/>
</dbReference>